<dbReference type="PANTHER" id="PTHR47955:SF15">
    <property type="entry name" value="CYTOCHROME P450 71A2-LIKE"/>
    <property type="match status" value="1"/>
</dbReference>
<sequence>MLLHFGRVPVVIVSIANTAREIMKTNDVIFSNRSKSNISAKLLYDYKDVSTTPYKEYWRQMRSICVLHFLSTRRVLSFRGVQEEETTLMMEKISSSASSTPIDLSQMFQSLTNDLICRVSL</sequence>
<dbReference type="InterPro" id="IPR036396">
    <property type="entry name" value="Cyt_P450_sf"/>
</dbReference>
<keyword evidence="2" id="KW-0479">Metal-binding</keyword>
<keyword evidence="5" id="KW-1185">Reference proteome</keyword>
<dbReference type="Pfam" id="PF00067">
    <property type="entry name" value="p450"/>
    <property type="match status" value="1"/>
</dbReference>
<comment type="similarity">
    <text evidence="1">Belongs to the cytochrome P450 family.</text>
</comment>
<evidence type="ECO:0000313" key="5">
    <source>
        <dbReference type="Proteomes" id="UP001227230"/>
    </source>
</evidence>
<protein>
    <submittedName>
        <fullName evidence="4">Uncharacterized protein</fullName>
    </submittedName>
</protein>
<evidence type="ECO:0000256" key="1">
    <source>
        <dbReference type="ARBA" id="ARBA00010617"/>
    </source>
</evidence>
<dbReference type="PANTHER" id="PTHR47955">
    <property type="entry name" value="CYTOCHROME P450 FAMILY 71 PROTEIN"/>
    <property type="match status" value="1"/>
</dbReference>
<organism evidence="4 5">
    <name type="scientific">Vitis vinifera</name>
    <name type="common">Grape</name>
    <dbReference type="NCBI Taxonomy" id="29760"/>
    <lineage>
        <taxon>Eukaryota</taxon>
        <taxon>Viridiplantae</taxon>
        <taxon>Streptophyta</taxon>
        <taxon>Embryophyta</taxon>
        <taxon>Tracheophyta</taxon>
        <taxon>Spermatophyta</taxon>
        <taxon>Magnoliopsida</taxon>
        <taxon>eudicotyledons</taxon>
        <taxon>Gunneridae</taxon>
        <taxon>Pentapetalae</taxon>
        <taxon>rosids</taxon>
        <taxon>Vitales</taxon>
        <taxon>Vitaceae</taxon>
        <taxon>Viteae</taxon>
        <taxon>Vitis</taxon>
    </lineage>
</organism>
<dbReference type="InterPro" id="IPR001128">
    <property type="entry name" value="Cyt_P450"/>
</dbReference>
<dbReference type="Gene3D" id="1.10.630.10">
    <property type="entry name" value="Cytochrome P450"/>
    <property type="match status" value="1"/>
</dbReference>
<reference evidence="4 5" key="1">
    <citation type="journal article" date="2023" name="Hortic Res">
        <title>The complete reference genome for grapevine (Vitis vinifera L.) genetics and breeding.</title>
        <authorList>
            <person name="Shi X."/>
            <person name="Cao S."/>
            <person name="Wang X."/>
            <person name="Huang S."/>
            <person name="Wang Y."/>
            <person name="Liu Z."/>
            <person name="Liu W."/>
            <person name="Leng X."/>
            <person name="Peng Y."/>
            <person name="Wang N."/>
            <person name="Wang Y."/>
            <person name="Ma Z."/>
            <person name="Xu X."/>
            <person name="Zhang F."/>
            <person name="Xue H."/>
            <person name="Zhong H."/>
            <person name="Wang Y."/>
            <person name="Zhang K."/>
            <person name="Velt A."/>
            <person name="Avia K."/>
            <person name="Holtgrawe D."/>
            <person name="Grimplet J."/>
            <person name="Matus J.T."/>
            <person name="Ware D."/>
            <person name="Wu X."/>
            <person name="Wang H."/>
            <person name="Liu C."/>
            <person name="Fang Y."/>
            <person name="Rustenholz C."/>
            <person name="Cheng Z."/>
            <person name="Xiao H."/>
            <person name="Zhou Y."/>
        </authorList>
    </citation>
    <scope>NUCLEOTIDE SEQUENCE [LARGE SCALE GENOMIC DNA]</scope>
    <source>
        <strain evidence="5">cv. Pinot noir / PN40024</strain>
        <tissue evidence="4">Leaf</tissue>
    </source>
</reference>
<gene>
    <name evidence="4" type="ORF">VitviT2T_026485</name>
</gene>
<proteinExistence type="inferred from homology"/>
<evidence type="ECO:0000313" key="4">
    <source>
        <dbReference type="EMBL" id="WKA08795.1"/>
    </source>
</evidence>
<dbReference type="EMBL" id="CP126664">
    <property type="protein sequence ID" value="WKA08795.1"/>
    <property type="molecule type" value="Genomic_DNA"/>
</dbReference>
<dbReference type="SUPFAM" id="SSF48264">
    <property type="entry name" value="Cytochrome P450"/>
    <property type="match status" value="1"/>
</dbReference>
<name>A0ABY9DMK1_VITVI</name>
<dbReference type="Proteomes" id="UP001227230">
    <property type="component" value="Chromosome 17"/>
</dbReference>
<evidence type="ECO:0000256" key="3">
    <source>
        <dbReference type="ARBA" id="ARBA00023004"/>
    </source>
</evidence>
<accession>A0ABY9DMK1</accession>
<keyword evidence="3" id="KW-0408">Iron</keyword>
<evidence type="ECO:0000256" key="2">
    <source>
        <dbReference type="ARBA" id="ARBA00022723"/>
    </source>
</evidence>